<sequence length="1022" mass="106829">MHRRAAGPVAWVGPSLTLAVLAHACAPGDACDSPAICLAGDQVRVWAGFVPDVLVVEDLDRDGARDFIGASTSGTLTVVWSGADGVATDYSTWSIGQEATGLAVADFDGDGHLDLAAAVPRADAVAVLRGRGARRFAAPEHAPVGVNPRALLAVDLDATAPPELVVANTGDGTVTVLRGLVAAPPVVVGPEPRALAAGDLDGDGDVDLAAALADADAVQVLLGDGDGGLRSGERHAVGLAPHALVGADFDADGRLDLATADALDDTVTVLWGDGRGGVRERSTWPTGPLPRVLALFVGPGGLHELAVLSESTSSVELLEPRKGLRASGAPTVSPLALAADGDGALYYAGSGAVGALLHDQALTLKRLDRTPELSRFWALDLEGDGLDEIVAMPTGDDYDRLELWRAKNPDDGWTGPIPTGLGWNLQHVVAGDLDGDGLGDLVAHENGELAVSIQQADETWPAAATHTELGLHDLALADLEGDGRDELLAVAGDRLLVLAGDSEGALELREEVPLDPPRWMIRAVDRGDEAAGLVLSGDSSLLVFERFDQPPREVEVGGSVRAVRVAELDADEGLDAIVCAADRLVLVPDVFASTPGAPQLLDKTDCWGVETLDIDGDDALDVLLVQFAGDGRRMVPWLREGTTWSPRGGQQRTVDEGEPTVLRRAEGNSLLALAQHNLLRYEVGLGEGLSDSPVVALDAEPALVFGDVDGDGATDLLAVGEQLAIAMADGRGGLGPFARRTFDFEDDPDVSEIPRRVWLADFDDDGVDEWIVVRRFDEHSELRLGRLRDDRVVSELLATLPQDRVGTYPADFDGDGALDLLALYSDEVVLFSGRGDGRFAAPRSSTVEDSASTSGVFDMDRDGALDLLSPTFDGVRVNPGRGDGSFDAARVWTAVVAIQHVAGDFDRDGHPDLVLLDLDNALLFVPGDGHGYGGAPRRLGESFTAIAAGDLDHDARPELLAAENRTGGASLHVGQSIGQDLRLVRHPLTAGATAIQAVDLGGDARGVAVIDTLGAAIVRLER</sequence>
<name>A0ABY7GSV8_9BACT</name>
<organism evidence="3 4">
    <name type="scientific">Nannocystis punicea</name>
    <dbReference type="NCBI Taxonomy" id="2995304"/>
    <lineage>
        <taxon>Bacteria</taxon>
        <taxon>Pseudomonadati</taxon>
        <taxon>Myxococcota</taxon>
        <taxon>Polyangia</taxon>
        <taxon>Nannocystales</taxon>
        <taxon>Nannocystaceae</taxon>
        <taxon>Nannocystis</taxon>
    </lineage>
</organism>
<reference evidence="3" key="1">
    <citation type="submission" date="2022-11" db="EMBL/GenBank/DDBJ databases">
        <title>Minimal conservation of predation-associated metabolite biosynthetic gene clusters underscores biosynthetic potential of Myxococcota including descriptions for ten novel species: Archangium lansinium sp. nov., Myxococcus landrumus sp. nov., Nannocystis bai.</title>
        <authorList>
            <person name="Ahearne A."/>
            <person name="Stevens C."/>
            <person name="Dowd S."/>
        </authorList>
    </citation>
    <scope>NUCLEOTIDE SEQUENCE</scope>
    <source>
        <strain evidence="3">Fl3</strain>
    </source>
</reference>
<dbReference type="RefSeq" id="WP_269032378.1">
    <property type="nucleotide sequence ID" value="NZ_CP114040.1"/>
</dbReference>
<dbReference type="PANTHER" id="PTHR46580">
    <property type="entry name" value="SENSOR KINASE-RELATED"/>
    <property type="match status" value="1"/>
</dbReference>
<protein>
    <submittedName>
        <fullName evidence="3">VCBS repeat-containing protein</fullName>
    </submittedName>
</protein>
<feature type="chain" id="PRO_5045150859" evidence="2">
    <location>
        <begin position="25"/>
        <end position="1022"/>
    </location>
</feature>
<evidence type="ECO:0000313" key="3">
    <source>
        <dbReference type="EMBL" id="WAS90044.1"/>
    </source>
</evidence>
<dbReference type="Proteomes" id="UP001164459">
    <property type="component" value="Chromosome"/>
</dbReference>
<feature type="signal peptide" evidence="2">
    <location>
        <begin position="1"/>
        <end position="24"/>
    </location>
</feature>
<dbReference type="InterPro" id="IPR013517">
    <property type="entry name" value="FG-GAP"/>
</dbReference>
<dbReference type="EMBL" id="CP114040">
    <property type="protein sequence ID" value="WAS90044.1"/>
    <property type="molecule type" value="Genomic_DNA"/>
</dbReference>
<evidence type="ECO:0000256" key="1">
    <source>
        <dbReference type="ARBA" id="ARBA00022729"/>
    </source>
</evidence>
<keyword evidence="1 2" id="KW-0732">Signal</keyword>
<dbReference type="SUPFAM" id="SSF69318">
    <property type="entry name" value="Integrin alpha N-terminal domain"/>
    <property type="match status" value="4"/>
</dbReference>
<dbReference type="Gene3D" id="2.130.10.130">
    <property type="entry name" value="Integrin alpha, N-terminal"/>
    <property type="match status" value="1"/>
</dbReference>
<evidence type="ECO:0000256" key="2">
    <source>
        <dbReference type="SAM" id="SignalP"/>
    </source>
</evidence>
<gene>
    <name evidence="3" type="ORF">O0S08_27945</name>
</gene>
<dbReference type="Pfam" id="PF13517">
    <property type="entry name" value="FG-GAP_3"/>
    <property type="match status" value="5"/>
</dbReference>
<evidence type="ECO:0000313" key="4">
    <source>
        <dbReference type="Proteomes" id="UP001164459"/>
    </source>
</evidence>
<accession>A0ABY7GSV8</accession>
<keyword evidence="4" id="KW-1185">Reference proteome</keyword>
<dbReference type="InterPro" id="IPR028994">
    <property type="entry name" value="Integrin_alpha_N"/>
</dbReference>
<proteinExistence type="predicted"/>